<keyword evidence="1" id="KW-0175">Coiled coil</keyword>
<dbReference type="EMBL" id="CM026428">
    <property type="protein sequence ID" value="KAG0567330.1"/>
    <property type="molecule type" value="Genomic_DNA"/>
</dbReference>
<protein>
    <submittedName>
        <fullName evidence="2">Uncharacterized protein</fullName>
    </submittedName>
</protein>
<proteinExistence type="predicted"/>
<reference evidence="2" key="1">
    <citation type="submission" date="2020-06" db="EMBL/GenBank/DDBJ databases">
        <title>WGS assembly of Ceratodon purpureus strain R40.</title>
        <authorList>
            <person name="Carey S.B."/>
            <person name="Jenkins J."/>
            <person name="Shu S."/>
            <person name="Lovell J.T."/>
            <person name="Sreedasyam A."/>
            <person name="Maumus F."/>
            <person name="Tiley G.P."/>
            <person name="Fernandez-Pozo N."/>
            <person name="Barry K."/>
            <person name="Chen C."/>
            <person name="Wang M."/>
            <person name="Lipzen A."/>
            <person name="Daum C."/>
            <person name="Saski C.A."/>
            <person name="Payton A.C."/>
            <person name="Mcbreen J.C."/>
            <person name="Conrad R.E."/>
            <person name="Kollar L.M."/>
            <person name="Olsson S."/>
            <person name="Huttunen S."/>
            <person name="Landis J.B."/>
            <person name="Wickett N.J."/>
            <person name="Johnson M.G."/>
            <person name="Rensing S.A."/>
            <person name="Grimwood J."/>
            <person name="Schmutz J."/>
            <person name="Mcdaniel S.F."/>
        </authorList>
    </citation>
    <scope>NUCLEOTIDE SEQUENCE</scope>
    <source>
        <strain evidence="2">R40</strain>
    </source>
</reference>
<name>A0A8T0H7V7_CERPU</name>
<evidence type="ECO:0000313" key="2">
    <source>
        <dbReference type="EMBL" id="KAG0567330.1"/>
    </source>
</evidence>
<gene>
    <name evidence="2" type="ORF">KC19_7G126900</name>
</gene>
<feature type="coiled-coil region" evidence="1">
    <location>
        <begin position="12"/>
        <end position="119"/>
    </location>
</feature>
<dbReference type="Proteomes" id="UP000822688">
    <property type="component" value="Chromosome 7"/>
</dbReference>
<dbReference type="AlphaFoldDB" id="A0A8T0H7V7"/>
<evidence type="ECO:0000313" key="3">
    <source>
        <dbReference type="Proteomes" id="UP000822688"/>
    </source>
</evidence>
<comment type="caution">
    <text evidence="2">The sequence shown here is derived from an EMBL/GenBank/DDBJ whole genome shotgun (WGS) entry which is preliminary data.</text>
</comment>
<keyword evidence="3" id="KW-1185">Reference proteome</keyword>
<accession>A0A8T0H7V7</accession>
<sequence>MKAEISYYRESKKFEEKRVAELRDAIHDLERDKALAEKLTGGVYAPSELHQTTQTHAEILEDRVEKALSNLSLLEHHNRQLETEMKSLQAEREKHNEQVHQAEAQLDDLLLQQQELLTESFTLYKQRHDFHRMISDLMEMREAAEAYKKWAKYGVWPTLDGERLGHLVMQKVEQLQRQRRSTLPIDDKGLQNKFAINEARTSQTHTILDPEMEKYENALNVKAFNDLQKRLKIPAEDVDALLPALMDARIKYETLSTAVETQSEEVLRLTALRQSEIDKEESIPHNEFDSVNFEDLDNETLTTAMMHEIYELYCEAG</sequence>
<evidence type="ECO:0000256" key="1">
    <source>
        <dbReference type="SAM" id="Coils"/>
    </source>
</evidence>
<organism evidence="2 3">
    <name type="scientific">Ceratodon purpureus</name>
    <name type="common">Fire moss</name>
    <name type="synonym">Dicranum purpureum</name>
    <dbReference type="NCBI Taxonomy" id="3225"/>
    <lineage>
        <taxon>Eukaryota</taxon>
        <taxon>Viridiplantae</taxon>
        <taxon>Streptophyta</taxon>
        <taxon>Embryophyta</taxon>
        <taxon>Bryophyta</taxon>
        <taxon>Bryophytina</taxon>
        <taxon>Bryopsida</taxon>
        <taxon>Dicranidae</taxon>
        <taxon>Pseudoditrichales</taxon>
        <taxon>Ditrichaceae</taxon>
        <taxon>Ceratodon</taxon>
    </lineage>
</organism>